<protein>
    <submittedName>
        <fullName evidence="3">Uncharacterized protein</fullName>
    </submittedName>
</protein>
<feature type="coiled-coil region" evidence="2">
    <location>
        <begin position="36"/>
        <end position="86"/>
    </location>
</feature>
<accession>A0AAD5M851</accession>
<comment type="caution">
    <text evidence="3">The sequence shown here is derived from an EMBL/GenBank/DDBJ whole genome shotgun (WGS) entry which is preliminary data.</text>
</comment>
<reference evidence="3" key="1">
    <citation type="submission" date="2021-12" db="EMBL/GenBank/DDBJ databases">
        <title>Prjna785345.</title>
        <authorList>
            <person name="Rujirawat T."/>
            <person name="Krajaejun T."/>
        </authorList>
    </citation>
    <scope>NUCLEOTIDE SEQUENCE</scope>
    <source>
        <strain evidence="3">Pi057C3</strain>
    </source>
</reference>
<evidence type="ECO:0000256" key="1">
    <source>
        <dbReference type="ARBA" id="ARBA00022737"/>
    </source>
</evidence>
<name>A0AAD5M851_PYTIN</name>
<dbReference type="PANTHER" id="PTHR24104:SF25">
    <property type="entry name" value="PROTEIN LIN-41"/>
    <property type="match status" value="1"/>
</dbReference>
<keyword evidence="2" id="KW-0175">Coiled coil</keyword>
<dbReference type="EMBL" id="JAKCXM010000014">
    <property type="protein sequence ID" value="KAJ0408125.1"/>
    <property type="molecule type" value="Genomic_DNA"/>
</dbReference>
<keyword evidence="4" id="KW-1185">Reference proteome</keyword>
<sequence>MGIRSLRSVDSAYVCRLSMCIALALMVASRGQKLEHQRLEAEARQRQEAIRLKQEQERQRIEAERLAEQQRQADELEERKRRREAEAARIAGIERAERDVALRIERRLQLIGAFCTGELSLPVARYGEAPRPQSVAVVSPAMIERVIPTLSDTMVWVADDANELFVSDSSQHRVQVFALRLPVIETAQPQENHEASAAAQPKRGIPPGLVATRTFGTKGDGHGRLHNPSGLDVSHYHVIICDNGNHRLVVFTKRGSFVDAFGSKGYDSTQFMDIRDVRLVNVRKVR</sequence>
<dbReference type="Proteomes" id="UP001209570">
    <property type="component" value="Unassembled WGS sequence"/>
</dbReference>
<evidence type="ECO:0000256" key="2">
    <source>
        <dbReference type="SAM" id="Coils"/>
    </source>
</evidence>
<dbReference type="GO" id="GO:0000209">
    <property type="term" value="P:protein polyubiquitination"/>
    <property type="evidence" value="ECO:0007669"/>
    <property type="project" value="TreeGrafter"/>
</dbReference>
<dbReference type="Gene3D" id="2.120.10.30">
    <property type="entry name" value="TolB, C-terminal domain"/>
    <property type="match status" value="1"/>
</dbReference>
<dbReference type="PANTHER" id="PTHR24104">
    <property type="entry name" value="E3 UBIQUITIN-PROTEIN LIGASE NHLRC1-RELATED"/>
    <property type="match status" value="1"/>
</dbReference>
<dbReference type="InterPro" id="IPR050952">
    <property type="entry name" value="TRIM-NHL_E3_ligases"/>
</dbReference>
<dbReference type="SUPFAM" id="SSF63829">
    <property type="entry name" value="Calcium-dependent phosphotriesterase"/>
    <property type="match status" value="1"/>
</dbReference>
<dbReference type="GO" id="GO:0043161">
    <property type="term" value="P:proteasome-mediated ubiquitin-dependent protein catabolic process"/>
    <property type="evidence" value="ECO:0007669"/>
    <property type="project" value="TreeGrafter"/>
</dbReference>
<organism evidence="3 4">
    <name type="scientific">Pythium insidiosum</name>
    <name type="common">Pythiosis disease agent</name>
    <dbReference type="NCBI Taxonomy" id="114742"/>
    <lineage>
        <taxon>Eukaryota</taxon>
        <taxon>Sar</taxon>
        <taxon>Stramenopiles</taxon>
        <taxon>Oomycota</taxon>
        <taxon>Peronosporomycetes</taxon>
        <taxon>Pythiales</taxon>
        <taxon>Pythiaceae</taxon>
        <taxon>Pythium</taxon>
    </lineage>
</organism>
<dbReference type="GO" id="GO:0061630">
    <property type="term" value="F:ubiquitin protein ligase activity"/>
    <property type="evidence" value="ECO:0007669"/>
    <property type="project" value="TreeGrafter"/>
</dbReference>
<dbReference type="InterPro" id="IPR011042">
    <property type="entry name" value="6-blade_b-propeller_TolB-like"/>
</dbReference>
<proteinExistence type="predicted"/>
<evidence type="ECO:0000313" key="3">
    <source>
        <dbReference type="EMBL" id="KAJ0408125.1"/>
    </source>
</evidence>
<dbReference type="Pfam" id="PF01436">
    <property type="entry name" value="NHL"/>
    <property type="match status" value="1"/>
</dbReference>
<dbReference type="InterPro" id="IPR001258">
    <property type="entry name" value="NHL_repeat"/>
</dbReference>
<dbReference type="AlphaFoldDB" id="A0AAD5M851"/>
<dbReference type="GO" id="GO:0008270">
    <property type="term" value="F:zinc ion binding"/>
    <property type="evidence" value="ECO:0007669"/>
    <property type="project" value="UniProtKB-KW"/>
</dbReference>
<evidence type="ECO:0000313" key="4">
    <source>
        <dbReference type="Proteomes" id="UP001209570"/>
    </source>
</evidence>
<gene>
    <name evidence="3" type="ORF">P43SY_002095</name>
</gene>
<keyword evidence="1" id="KW-0677">Repeat</keyword>